<evidence type="ECO:0000256" key="8">
    <source>
        <dbReference type="ARBA" id="ARBA00023170"/>
    </source>
</evidence>
<dbReference type="SUPFAM" id="SSF48726">
    <property type="entry name" value="Immunoglobulin"/>
    <property type="match status" value="3"/>
</dbReference>
<evidence type="ECO:0000256" key="3">
    <source>
        <dbReference type="ARBA" id="ARBA00022692"/>
    </source>
</evidence>
<keyword evidence="5 11" id="KW-1133">Transmembrane helix</keyword>
<name>A0A8B9T1J3_ANAPL</name>
<sequence length="363" mass="41530">MKGQKIPSLLCLLSICATTWEKETVTGLFAKDVILPCPFPPGDDEVIYWKKEDNDVHSYYDRRDYLESQHLNYRNRTHLFHEHIPHGNASLKLSNLTLTDEGLYLCYVGTQQTKTEVEVELHVQVSSCYALEYQKKDTERMLTCSAFLTYPAPNITWVMGNKTIQETHREETRDGILYSLRSHQGIITTSDPYSCHIPLPQGKWTAEWRMKDQLSKAKGSSIVIPCEFSSDTLHREGISVVWKRIRNSVTSVLATFNGTFTYLHYQVRINQRDFSLLLSDLTTSDSGEYLCNISTPHYTKLTVRTLEVEHSDDNTWKTVTLLVPVVIVLAAIGLAAIGVCLCKVRTNIMVFTFEHTLKLNFRP</sequence>
<evidence type="ECO:0000313" key="14">
    <source>
        <dbReference type="Ensembl" id="ENSAPLP00020014603.1"/>
    </source>
</evidence>
<keyword evidence="3 11" id="KW-0812">Transmembrane</keyword>
<dbReference type="GO" id="GO:0071222">
    <property type="term" value="P:cellular response to lipopolysaccharide"/>
    <property type="evidence" value="ECO:0007669"/>
    <property type="project" value="TreeGrafter"/>
</dbReference>
<dbReference type="Ensembl" id="ENSAPLT00020015726.1">
    <property type="protein sequence ID" value="ENSAPLP00020014603.1"/>
    <property type="gene ID" value="ENSAPLG00020010618.1"/>
</dbReference>
<dbReference type="InterPro" id="IPR013106">
    <property type="entry name" value="Ig_V-set"/>
</dbReference>
<dbReference type="InterPro" id="IPR003599">
    <property type="entry name" value="Ig_sub"/>
</dbReference>
<feature type="domain" description="Ig-like" evidence="13">
    <location>
        <begin position="142"/>
        <end position="197"/>
    </location>
</feature>
<dbReference type="PROSITE" id="PS50835">
    <property type="entry name" value="IG_LIKE"/>
    <property type="match status" value="3"/>
</dbReference>
<dbReference type="InterPro" id="IPR013162">
    <property type="entry name" value="CD80_C2-set"/>
</dbReference>
<dbReference type="GO" id="GO:0042102">
    <property type="term" value="P:positive regulation of T cell proliferation"/>
    <property type="evidence" value="ECO:0007669"/>
    <property type="project" value="TreeGrafter"/>
</dbReference>
<evidence type="ECO:0000256" key="10">
    <source>
        <dbReference type="ARBA" id="ARBA00023319"/>
    </source>
</evidence>
<organism evidence="14 15">
    <name type="scientific">Anas platyrhynchos</name>
    <name type="common">Mallard</name>
    <name type="synonym">Anas boschas</name>
    <dbReference type="NCBI Taxonomy" id="8839"/>
    <lineage>
        <taxon>Eukaryota</taxon>
        <taxon>Metazoa</taxon>
        <taxon>Chordata</taxon>
        <taxon>Craniata</taxon>
        <taxon>Vertebrata</taxon>
        <taxon>Euteleostomi</taxon>
        <taxon>Archelosauria</taxon>
        <taxon>Archosauria</taxon>
        <taxon>Dinosauria</taxon>
        <taxon>Saurischia</taxon>
        <taxon>Theropoda</taxon>
        <taxon>Coelurosauria</taxon>
        <taxon>Aves</taxon>
        <taxon>Neognathae</taxon>
        <taxon>Galloanserae</taxon>
        <taxon>Anseriformes</taxon>
        <taxon>Anatidae</taxon>
        <taxon>Anatinae</taxon>
        <taxon>Anas</taxon>
    </lineage>
</organism>
<dbReference type="FunFam" id="2.60.40.10:FF:000142">
    <property type="entry name" value="V-set domain-containing T-cell activation inhibitor 1"/>
    <property type="match status" value="1"/>
</dbReference>
<dbReference type="GO" id="GO:0006955">
    <property type="term" value="P:immune response"/>
    <property type="evidence" value="ECO:0007669"/>
    <property type="project" value="TreeGrafter"/>
</dbReference>
<evidence type="ECO:0000256" key="5">
    <source>
        <dbReference type="ARBA" id="ARBA00022989"/>
    </source>
</evidence>
<dbReference type="InterPro" id="IPR051713">
    <property type="entry name" value="T-cell_Activation_Regulation"/>
</dbReference>
<keyword evidence="4 12" id="KW-0732">Signal</keyword>
<dbReference type="Pfam" id="PF08205">
    <property type="entry name" value="C2-set_2"/>
    <property type="match status" value="1"/>
</dbReference>
<evidence type="ECO:0000256" key="12">
    <source>
        <dbReference type="SAM" id="SignalP"/>
    </source>
</evidence>
<keyword evidence="2" id="KW-1003">Cell membrane</keyword>
<reference evidence="14" key="2">
    <citation type="submission" date="2025-08" db="UniProtKB">
        <authorList>
            <consortium name="Ensembl"/>
        </authorList>
    </citation>
    <scope>IDENTIFICATION</scope>
</reference>
<evidence type="ECO:0000256" key="2">
    <source>
        <dbReference type="ARBA" id="ARBA00022475"/>
    </source>
</evidence>
<evidence type="ECO:0000256" key="1">
    <source>
        <dbReference type="ARBA" id="ARBA00004251"/>
    </source>
</evidence>
<evidence type="ECO:0000259" key="13">
    <source>
        <dbReference type="PROSITE" id="PS50835"/>
    </source>
</evidence>
<dbReference type="SMART" id="SM00406">
    <property type="entry name" value="IGv"/>
    <property type="match status" value="2"/>
</dbReference>
<evidence type="ECO:0000256" key="9">
    <source>
        <dbReference type="ARBA" id="ARBA00023180"/>
    </source>
</evidence>
<dbReference type="GO" id="GO:0007166">
    <property type="term" value="P:cell surface receptor signaling pathway"/>
    <property type="evidence" value="ECO:0007669"/>
    <property type="project" value="TreeGrafter"/>
</dbReference>
<dbReference type="GO" id="GO:0031295">
    <property type="term" value="P:T cell costimulation"/>
    <property type="evidence" value="ECO:0007669"/>
    <property type="project" value="TreeGrafter"/>
</dbReference>
<dbReference type="Proteomes" id="UP000694400">
    <property type="component" value="Chromosome 1"/>
</dbReference>
<dbReference type="GO" id="GO:0009897">
    <property type="term" value="C:external side of plasma membrane"/>
    <property type="evidence" value="ECO:0007669"/>
    <property type="project" value="TreeGrafter"/>
</dbReference>
<feature type="chain" id="PRO_5034245281" evidence="12">
    <location>
        <begin position="22"/>
        <end position="363"/>
    </location>
</feature>
<keyword evidence="9" id="KW-0325">Glycoprotein</keyword>
<evidence type="ECO:0000313" key="15">
    <source>
        <dbReference type="Proteomes" id="UP000694400"/>
    </source>
</evidence>
<evidence type="ECO:0000256" key="6">
    <source>
        <dbReference type="ARBA" id="ARBA00023136"/>
    </source>
</evidence>
<dbReference type="SMART" id="SM00409">
    <property type="entry name" value="IG"/>
    <property type="match status" value="2"/>
</dbReference>
<evidence type="ECO:0000256" key="7">
    <source>
        <dbReference type="ARBA" id="ARBA00023157"/>
    </source>
</evidence>
<evidence type="ECO:0000256" key="11">
    <source>
        <dbReference type="SAM" id="Phobius"/>
    </source>
</evidence>
<evidence type="ECO:0000256" key="4">
    <source>
        <dbReference type="ARBA" id="ARBA00022729"/>
    </source>
</evidence>
<dbReference type="AlphaFoldDB" id="A0A8B9T1J3"/>
<keyword evidence="7" id="KW-1015">Disulfide bond</keyword>
<keyword evidence="6 11" id="KW-0472">Membrane</keyword>
<feature type="domain" description="Ig-like" evidence="13">
    <location>
        <begin position="1"/>
        <end position="122"/>
    </location>
</feature>
<dbReference type="InterPro" id="IPR036179">
    <property type="entry name" value="Ig-like_dom_sf"/>
</dbReference>
<comment type="subcellular location">
    <subcellularLocation>
        <location evidence="1">Cell membrane</location>
        <topology evidence="1">Single-pass type I membrane protein</topology>
    </subcellularLocation>
</comment>
<feature type="signal peptide" evidence="12">
    <location>
        <begin position="1"/>
        <end position="21"/>
    </location>
</feature>
<dbReference type="InterPro" id="IPR013783">
    <property type="entry name" value="Ig-like_fold"/>
</dbReference>
<accession>A0A8B9T1J3</accession>
<feature type="transmembrane region" description="Helical" evidence="11">
    <location>
        <begin position="321"/>
        <end position="342"/>
    </location>
</feature>
<dbReference type="GO" id="GO:0042130">
    <property type="term" value="P:negative regulation of T cell proliferation"/>
    <property type="evidence" value="ECO:0007669"/>
    <property type="project" value="TreeGrafter"/>
</dbReference>
<protein>
    <submittedName>
        <fullName evidence="14">HERV-H LTR-associating 2</fullName>
    </submittedName>
</protein>
<proteinExistence type="predicted"/>
<dbReference type="InterPro" id="IPR007110">
    <property type="entry name" value="Ig-like_dom"/>
</dbReference>
<dbReference type="Gene3D" id="2.60.40.10">
    <property type="entry name" value="Immunoglobulins"/>
    <property type="match status" value="3"/>
</dbReference>
<feature type="domain" description="Ig-like" evidence="13">
    <location>
        <begin position="200"/>
        <end position="302"/>
    </location>
</feature>
<dbReference type="Pfam" id="PF07686">
    <property type="entry name" value="V-set"/>
    <property type="match status" value="2"/>
</dbReference>
<keyword evidence="10" id="KW-0393">Immunoglobulin domain</keyword>
<reference evidence="14" key="1">
    <citation type="submission" date="2019-08" db="EMBL/GenBank/DDBJ databases">
        <title>Three high-quality genomes provides insights into domestication of ducks.</title>
        <authorList>
            <person name="Hou Z.C."/>
            <person name="Zhu F."/>
            <person name="Yin Z.T."/>
            <person name="Zhang F."/>
        </authorList>
    </citation>
    <scope>NUCLEOTIDE SEQUENCE [LARGE SCALE GENOMIC DNA]</scope>
</reference>
<keyword evidence="8" id="KW-0675">Receptor</keyword>
<dbReference type="PANTHER" id="PTHR25466:SF14">
    <property type="entry name" value="BUTYROPHILIN SUBFAMILY 2 MEMBER A2-LIKE-RELATED"/>
    <property type="match status" value="1"/>
</dbReference>
<reference evidence="14" key="3">
    <citation type="submission" date="2025-09" db="UniProtKB">
        <authorList>
            <consortium name="Ensembl"/>
        </authorList>
    </citation>
    <scope>IDENTIFICATION</scope>
</reference>
<dbReference type="PANTHER" id="PTHR25466">
    <property type="entry name" value="T-LYMPHOCYTE ACTIVATION ANTIGEN"/>
    <property type="match status" value="1"/>
</dbReference>